<dbReference type="GO" id="GO:0004864">
    <property type="term" value="F:protein phosphatase inhibitor activity"/>
    <property type="evidence" value="ECO:0007669"/>
    <property type="project" value="InterPro"/>
</dbReference>
<dbReference type="FunFam" id="3.30.530.20:FF:000007">
    <property type="entry name" value="Major pollen allergen Bet v 1-A"/>
    <property type="match status" value="1"/>
</dbReference>
<name>A0A200QR40_MACCD</name>
<dbReference type="SUPFAM" id="SSF55961">
    <property type="entry name" value="Bet v1-like"/>
    <property type="match status" value="1"/>
</dbReference>
<dbReference type="GO" id="GO:0009738">
    <property type="term" value="P:abscisic acid-activated signaling pathway"/>
    <property type="evidence" value="ECO:0007669"/>
    <property type="project" value="InterPro"/>
</dbReference>
<dbReference type="CDD" id="cd07816">
    <property type="entry name" value="Bet_v1-like"/>
    <property type="match status" value="1"/>
</dbReference>
<reference evidence="3 4" key="1">
    <citation type="journal article" date="2017" name="Mol. Plant">
        <title>The Genome of Medicinal Plant Macleaya cordata Provides New Insights into Benzylisoquinoline Alkaloids Metabolism.</title>
        <authorList>
            <person name="Liu X."/>
            <person name="Liu Y."/>
            <person name="Huang P."/>
            <person name="Ma Y."/>
            <person name="Qing Z."/>
            <person name="Tang Q."/>
            <person name="Cao H."/>
            <person name="Cheng P."/>
            <person name="Zheng Y."/>
            <person name="Yuan Z."/>
            <person name="Zhou Y."/>
            <person name="Liu J."/>
            <person name="Tang Z."/>
            <person name="Zhuo Y."/>
            <person name="Zhang Y."/>
            <person name="Yu L."/>
            <person name="Huang J."/>
            <person name="Yang P."/>
            <person name="Peng Q."/>
            <person name="Zhang J."/>
            <person name="Jiang W."/>
            <person name="Zhang Z."/>
            <person name="Lin K."/>
            <person name="Ro D.K."/>
            <person name="Chen X."/>
            <person name="Xiong X."/>
            <person name="Shang Y."/>
            <person name="Huang S."/>
            <person name="Zeng J."/>
        </authorList>
    </citation>
    <scope>NUCLEOTIDE SEQUENCE [LARGE SCALE GENOMIC DNA]</scope>
    <source>
        <strain evidence="4">cv. BLH2017</strain>
        <tissue evidence="3">Root</tissue>
    </source>
</reference>
<feature type="domain" description="Bet v I/Major latex protein" evidence="2">
    <location>
        <begin position="1"/>
        <end position="154"/>
    </location>
</feature>
<dbReference type="GO" id="GO:0005737">
    <property type="term" value="C:cytoplasm"/>
    <property type="evidence" value="ECO:0007669"/>
    <property type="project" value="TreeGrafter"/>
</dbReference>
<gene>
    <name evidence="3" type="ORF">BVC80_111g13</name>
</gene>
<dbReference type="GO" id="GO:0010427">
    <property type="term" value="F:abscisic acid binding"/>
    <property type="evidence" value="ECO:0007669"/>
    <property type="project" value="InterPro"/>
</dbReference>
<dbReference type="InterPro" id="IPR000916">
    <property type="entry name" value="Bet_v_I/MLP"/>
</dbReference>
<dbReference type="EMBL" id="MVGT01001335">
    <property type="protein sequence ID" value="OVA12927.1"/>
    <property type="molecule type" value="Genomic_DNA"/>
</dbReference>
<evidence type="ECO:0000313" key="3">
    <source>
        <dbReference type="EMBL" id="OVA12927.1"/>
    </source>
</evidence>
<dbReference type="InterPro" id="IPR050279">
    <property type="entry name" value="Plant_def-hormone_signal"/>
</dbReference>
<dbReference type="GO" id="GO:0038023">
    <property type="term" value="F:signaling receptor activity"/>
    <property type="evidence" value="ECO:0007669"/>
    <property type="project" value="InterPro"/>
</dbReference>
<dbReference type="PRINTS" id="PR00634">
    <property type="entry name" value="BETALLERGEN"/>
</dbReference>
<protein>
    <submittedName>
        <fullName evidence="3">Bet v I domain</fullName>
    </submittedName>
</protein>
<sequence>MGVISFSEEFSCPIAPARMFQALFVDAHNLMPKIMPHSIKSVDFISGDGGAGSVEQVNFADGGPVKYVKHRLDEMDKDNLVCKYSVIECDAFADKVDFIANEVKFEASANGGSICKTTSTYHAKGDAKLDEEEIKAGKEKSMGLYKAVEAYLAENPHVCA</sequence>
<dbReference type="OMA" id="ITPIRLF"/>
<dbReference type="PANTHER" id="PTHR31213:SF192">
    <property type="entry name" value="MAJOR ALLERGEN PRU AR 1-LIKE"/>
    <property type="match status" value="1"/>
</dbReference>
<accession>A0A200QR40</accession>
<dbReference type="GO" id="GO:0006952">
    <property type="term" value="P:defense response"/>
    <property type="evidence" value="ECO:0007669"/>
    <property type="project" value="InterPro"/>
</dbReference>
<dbReference type="InterPro" id="IPR023393">
    <property type="entry name" value="START-like_dom_sf"/>
</dbReference>
<dbReference type="STRING" id="56857.A0A200QR40"/>
<evidence type="ECO:0000313" key="4">
    <source>
        <dbReference type="Proteomes" id="UP000195402"/>
    </source>
</evidence>
<dbReference type="Pfam" id="PF00407">
    <property type="entry name" value="Bet_v_1"/>
    <property type="match status" value="1"/>
</dbReference>
<proteinExistence type="inferred from homology"/>
<dbReference type="AlphaFoldDB" id="A0A200QR40"/>
<dbReference type="InterPro" id="IPR024949">
    <property type="entry name" value="Bet_v_I_allergen"/>
</dbReference>
<dbReference type="OrthoDB" id="1500546at2759"/>
<organism evidence="3 4">
    <name type="scientific">Macleaya cordata</name>
    <name type="common">Five-seeded plume-poppy</name>
    <name type="synonym">Bocconia cordata</name>
    <dbReference type="NCBI Taxonomy" id="56857"/>
    <lineage>
        <taxon>Eukaryota</taxon>
        <taxon>Viridiplantae</taxon>
        <taxon>Streptophyta</taxon>
        <taxon>Embryophyta</taxon>
        <taxon>Tracheophyta</taxon>
        <taxon>Spermatophyta</taxon>
        <taxon>Magnoliopsida</taxon>
        <taxon>Ranunculales</taxon>
        <taxon>Papaveraceae</taxon>
        <taxon>Papaveroideae</taxon>
        <taxon>Macleaya</taxon>
    </lineage>
</organism>
<evidence type="ECO:0000259" key="2">
    <source>
        <dbReference type="Pfam" id="PF00407"/>
    </source>
</evidence>
<dbReference type="GO" id="GO:0005634">
    <property type="term" value="C:nucleus"/>
    <property type="evidence" value="ECO:0007669"/>
    <property type="project" value="TreeGrafter"/>
</dbReference>
<dbReference type="PANTHER" id="PTHR31213">
    <property type="entry name" value="OS08G0374000 PROTEIN-RELATED"/>
    <property type="match status" value="1"/>
</dbReference>
<dbReference type="Gene3D" id="3.30.530.20">
    <property type="match status" value="1"/>
</dbReference>
<dbReference type="InParanoid" id="A0A200QR40"/>
<comment type="caution">
    <text evidence="3">The sequence shown here is derived from an EMBL/GenBank/DDBJ whole genome shotgun (WGS) entry which is preliminary data.</text>
</comment>
<evidence type="ECO:0000256" key="1">
    <source>
        <dbReference type="ARBA" id="ARBA00009744"/>
    </source>
</evidence>
<keyword evidence="4" id="KW-1185">Reference proteome</keyword>
<comment type="similarity">
    <text evidence="1">Belongs to the BetVI family.</text>
</comment>
<dbReference type="Proteomes" id="UP000195402">
    <property type="component" value="Unassembled WGS sequence"/>
</dbReference>